<feature type="binding site" evidence="6">
    <location>
        <position position="732"/>
    </location>
    <ligand>
        <name>L-glutamate</name>
        <dbReference type="ChEBI" id="CHEBI:29985"/>
    </ligand>
</feature>
<comment type="caution">
    <text evidence="10">The sequence shown here is derived from an EMBL/GenBank/DDBJ whole genome shotgun (WGS) entry which is preliminary data.</text>
</comment>
<dbReference type="RefSeq" id="XP_024689814.1">
    <property type="nucleotide sequence ID" value="XM_024833807.1"/>
</dbReference>
<comment type="pathway">
    <text evidence="7">Mycotoxin biosynthesis.</text>
</comment>
<comment type="catalytic activity">
    <reaction evidence="7">
        <text>glutathione + H2O = L-cysteinylglycine + L-glutamate</text>
        <dbReference type="Rhea" id="RHEA:28807"/>
        <dbReference type="ChEBI" id="CHEBI:15377"/>
        <dbReference type="ChEBI" id="CHEBI:29985"/>
        <dbReference type="ChEBI" id="CHEBI:57925"/>
        <dbReference type="ChEBI" id="CHEBI:61694"/>
        <dbReference type="EC" id="3.4.19.13"/>
    </reaction>
</comment>
<dbReference type="EC" id="2.3.2.2" evidence="7"/>
<proteinExistence type="predicted"/>
<dbReference type="PANTHER" id="PTHR11686:SF62">
    <property type="entry name" value="GLUTATHIONE HYDROLASE"/>
    <property type="match status" value="1"/>
</dbReference>
<comment type="function">
    <text evidence="7">Gamma-glutamyltransferase.</text>
</comment>
<dbReference type="SUPFAM" id="SSF56235">
    <property type="entry name" value="N-terminal nucleophile aminohydrolases (Ntn hydrolases)"/>
    <property type="match status" value="1"/>
</dbReference>
<dbReference type="InterPro" id="IPR001138">
    <property type="entry name" value="Zn2Cys6_DnaBD"/>
</dbReference>
<accession>A0A2I1CUB3</accession>
<feature type="binding site" evidence="6">
    <location>
        <begin position="760"/>
        <end position="761"/>
    </location>
    <ligand>
        <name>L-glutamate</name>
        <dbReference type="ChEBI" id="CHEBI:29985"/>
    </ligand>
</feature>
<dbReference type="OrthoDB" id="1081007at2759"/>
<feature type="domain" description="Zn(2)-C6 fungal-type" evidence="9">
    <location>
        <begin position="13"/>
        <end position="43"/>
    </location>
</feature>
<evidence type="ECO:0000256" key="7">
    <source>
        <dbReference type="RuleBase" id="RU368068"/>
    </source>
</evidence>
<dbReference type="Pfam" id="PF01019">
    <property type="entry name" value="G_glu_transpept"/>
    <property type="match status" value="1"/>
</dbReference>
<dbReference type="Gene3D" id="1.10.246.130">
    <property type="match status" value="1"/>
</dbReference>
<dbReference type="GO" id="GO:0008270">
    <property type="term" value="F:zinc ion binding"/>
    <property type="evidence" value="ECO:0007669"/>
    <property type="project" value="InterPro"/>
</dbReference>
<sequence length="880" mass="95727">MPSRRSHTKSRKGCLHCKRRHVKCDEGSPKCGLCHKRKLECIYPPPSSSDGDTRPPSTPREGGEEAAAPAEELSLPTRMLEMRLFHHYLTDTYTTLLQANLGSDHFQMVVPRLAIGAPFLLDSLLALAALHLATREPDDKGTWLEAALKYQNRACSAFSRVLAELTPEESGPAFICSIFIMLCATAYPCISQDSHLHAFDPLTQVLEVRRLMAGCALLFEQLNGIEHVGELSGWLVYKNDGAGETGHLPIPMDSKFVRLREALQKSLEKLQIAIDELDESHQSGYRKACALLQEATTRWPLGHPNGGFIAWPVNIDEDFLSCLRDGHWMARLVFLHYGALGTIGPGQRGAVASESELCSRHGTEMLLMGGNAADAMVATTFCIGVVGMYHSGIGGGGFQLIKTPDNELEFIDFRESAPAAAFENMFKNKPDASTKGGLASGVPGEVRGLEYLHKKYGSLPWSIVMQPAIQTARHGFTVTEDLVRYMKSAVGDDEDFLSKNPTWALDFAPNGTRLGLGDTITRRRYADTLETIANHGAEAFYSGPIAEATIAALTAANGTMTMEDLRNYTVAMRDVAQINYRGYKVSSATAPSSGIVVLNVLKVLNMYDEFFTPGNVNLSTHRMDEAIRFGYGQRTNLGDPYFLDGLDEYQKQMLSDATIKEIHGKILDTRTQNASAYDPDGLESLNTPGTSHIAAVDHTGLAISEITTINLLFGSKVMVPETGVIMNNEMDDFSTPGSSNSFGYIPSPANFIRPGKRPLSSMTPAIVTHPNGTVFFIAGSAGGSRIITATLQNIIHAVDEGMSAAEALAQPRLHDQLIPSEVQFEYSYDNSTVAFMKSLGHNVTWLAPGESSAQAIRRLPDGTFDAAGEPRQLNSGGIAV</sequence>
<evidence type="ECO:0000256" key="6">
    <source>
        <dbReference type="PIRSR" id="PIRSR600101-2"/>
    </source>
</evidence>
<dbReference type="EC" id="3.4.19.13" evidence="7"/>
<reference evidence="10" key="1">
    <citation type="submission" date="2016-12" db="EMBL/GenBank/DDBJ databases">
        <title>The genomes of Aspergillus section Nigri reveals drivers in fungal speciation.</title>
        <authorList>
            <consortium name="DOE Joint Genome Institute"/>
            <person name="Vesth T.C."/>
            <person name="Nybo J."/>
            <person name="Theobald S."/>
            <person name="Brandl J."/>
            <person name="Frisvad J.C."/>
            <person name="Nielsen K.F."/>
            <person name="Lyhne E.K."/>
            <person name="Kogle M.E."/>
            <person name="Kuo A."/>
            <person name="Riley R."/>
            <person name="Clum A."/>
            <person name="Nolan M."/>
            <person name="Lipzen A."/>
            <person name="Salamov A."/>
            <person name="Henrissat B."/>
            <person name="Wiebenga A."/>
            <person name="De vries R.P."/>
            <person name="Grigoriev I.V."/>
            <person name="Mortensen U.H."/>
            <person name="Andersen M.R."/>
            <person name="Baker S.E."/>
        </authorList>
    </citation>
    <scope>NUCLEOTIDE SEQUENCE</scope>
    <source>
        <strain evidence="10">IBT 28561</strain>
    </source>
</reference>
<keyword evidence="3" id="KW-0804">Transcription</keyword>
<dbReference type="PROSITE" id="PS50048">
    <property type="entry name" value="ZN2_CY6_FUNGAL_2"/>
    <property type="match status" value="1"/>
</dbReference>
<dbReference type="PRINTS" id="PR01210">
    <property type="entry name" value="GGTRANSPTASE"/>
</dbReference>
<dbReference type="InterPro" id="IPR029055">
    <property type="entry name" value="Ntn_hydrolases_N"/>
</dbReference>
<keyword evidence="11" id="KW-1185">Reference proteome</keyword>
<evidence type="ECO:0000313" key="10">
    <source>
        <dbReference type="EMBL" id="PKY01220.1"/>
    </source>
</evidence>
<dbReference type="NCBIfam" id="TIGR00066">
    <property type="entry name" value="g_glut_trans"/>
    <property type="match status" value="1"/>
</dbReference>
<evidence type="ECO:0000256" key="4">
    <source>
        <dbReference type="ARBA" id="ARBA00023242"/>
    </source>
</evidence>
<evidence type="ECO:0000259" key="9">
    <source>
        <dbReference type="PROSITE" id="PS50048"/>
    </source>
</evidence>
<evidence type="ECO:0000256" key="2">
    <source>
        <dbReference type="ARBA" id="ARBA00023125"/>
    </source>
</evidence>
<evidence type="ECO:0000256" key="3">
    <source>
        <dbReference type="ARBA" id="ARBA00023163"/>
    </source>
</evidence>
<gene>
    <name evidence="10" type="ORF">P168DRAFT_242491</name>
</gene>
<feature type="binding site" evidence="6">
    <location>
        <position position="414"/>
    </location>
    <ligand>
        <name>L-glutamate</name>
        <dbReference type="ChEBI" id="CHEBI:29985"/>
    </ligand>
</feature>
<dbReference type="GO" id="GO:0103068">
    <property type="term" value="F:leukotriene C4 gamma-glutamyl transferase activity"/>
    <property type="evidence" value="ECO:0007669"/>
    <property type="project" value="UniProtKB-EC"/>
</dbReference>
<dbReference type="Pfam" id="PF00172">
    <property type="entry name" value="Zn_clus"/>
    <property type="match status" value="1"/>
</dbReference>
<dbReference type="CDD" id="cd00067">
    <property type="entry name" value="GAL4"/>
    <property type="match status" value="1"/>
</dbReference>
<keyword evidence="7" id="KW-0378">Hydrolase</keyword>
<dbReference type="Proteomes" id="UP000234254">
    <property type="component" value="Unassembled WGS sequence"/>
</dbReference>
<evidence type="ECO:0000313" key="11">
    <source>
        <dbReference type="Proteomes" id="UP000234254"/>
    </source>
</evidence>
<keyword evidence="7" id="KW-0808">Transferase</keyword>
<dbReference type="GO" id="GO:0036374">
    <property type="term" value="F:glutathione hydrolase activity"/>
    <property type="evidence" value="ECO:0007669"/>
    <property type="project" value="UniProtKB-UniRule"/>
</dbReference>
<dbReference type="VEuPathDB" id="FungiDB:P168DRAFT_242491"/>
<organism evidence="10 11">
    <name type="scientific">Aspergillus campestris (strain IBT 28561)</name>
    <dbReference type="NCBI Taxonomy" id="1392248"/>
    <lineage>
        <taxon>Eukaryota</taxon>
        <taxon>Fungi</taxon>
        <taxon>Dikarya</taxon>
        <taxon>Ascomycota</taxon>
        <taxon>Pezizomycotina</taxon>
        <taxon>Eurotiomycetes</taxon>
        <taxon>Eurotiomycetidae</taxon>
        <taxon>Eurotiales</taxon>
        <taxon>Aspergillaceae</taxon>
        <taxon>Aspergillus</taxon>
        <taxon>Aspergillus subgen. Circumdati</taxon>
    </lineage>
</organism>
<protein>
    <recommendedName>
        <fullName evidence="7">Glutathione hydrolase</fullName>
        <ecNumber evidence="7">2.3.2.2</ecNumber>
        <ecNumber evidence="7">3.4.19.13</ecNumber>
    </recommendedName>
    <alternativeName>
        <fullName evidence="7">Gamma-glutamyltransferase</fullName>
    </alternativeName>
</protein>
<dbReference type="AlphaFoldDB" id="A0A2I1CUB3"/>
<dbReference type="EMBL" id="MSFM01000012">
    <property type="protein sequence ID" value="PKY01220.1"/>
    <property type="molecule type" value="Genomic_DNA"/>
</dbReference>
<dbReference type="InterPro" id="IPR036864">
    <property type="entry name" value="Zn2-C6_fun-type_DNA-bd_sf"/>
</dbReference>
<dbReference type="Pfam" id="PF11951">
    <property type="entry name" value="Fungal_trans_2"/>
    <property type="match status" value="1"/>
</dbReference>
<dbReference type="SMART" id="SM00066">
    <property type="entry name" value="GAL4"/>
    <property type="match status" value="1"/>
</dbReference>
<dbReference type="GO" id="GO:0000981">
    <property type="term" value="F:DNA-binding transcription factor activity, RNA polymerase II-specific"/>
    <property type="evidence" value="ECO:0007669"/>
    <property type="project" value="InterPro"/>
</dbReference>
<dbReference type="GeneID" id="36541331"/>
<keyword evidence="2" id="KW-0238">DNA-binding</keyword>
<comment type="catalytic activity">
    <reaction evidence="7">
        <text>an S-substituted glutathione + H2O = an S-substituted L-cysteinylglycine + L-glutamate</text>
        <dbReference type="Rhea" id="RHEA:59468"/>
        <dbReference type="ChEBI" id="CHEBI:15377"/>
        <dbReference type="ChEBI" id="CHEBI:29985"/>
        <dbReference type="ChEBI" id="CHEBI:90779"/>
        <dbReference type="ChEBI" id="CHEBI:143103"/>
        <dbReference type="EC" id="3.4.19.13"/>
    </reaction>
</comment>
<dbReference type="InterPro" id="IPR021858">
    <property type="entry name" value="Fun_TF"/>
</dbReference>
<dbReference type="SUPFAM" id="SSF57701">
    <property type="entry name" value="Zn2/Cys6 DNA-binding domain"/>
    <property type="match status" value="1"/>
</dbReference>
<dbReference type="InterPro" id="IPR043138">
    <property type="entry name" value="GGT_lsub"/>
</dbReference>
<keyword evidence="4" id="KW-0539">Nucleus</keyword>
<dbReference type="PANTHER" id="PTHR11686">
    <property type="entry name" value="GAMMA GLUTAMYL TRANSPEPTIDASE"/>
    <property type="match status" value="1"/>
</dbReference>
<comment type="catalytic activity">
    <reaction evidence="7">
        <text>an N-terminal (5-L-glutamyl)-[peptide] + an alpha-amino acid = 5-L-glutamyl amino acid + an N-terminal L-alpha-aminoacyl-[peptide]</text>
        <dbReference type="Rhea" id="RHEA:23904"/>
        <dbReference type="Rhea" id="RHEA-COMP:9780"/>
        <dbReference type="Rhea" id="RHEA-COMP:9795"/>
        <dbReference type="ChEBI" id="CHEBI:77644"/>
        <dbReference type="ChEBI" id="CHEBI:78597"/>
        <dbReference type="ChEBI" id="CHEBI:78599"/>
        <dbReference type="ChEBI" id="CHEBI:78608"/>
        <dbReference type="EC" id="2.3.2.2"/>
    </reaction>
</comment>
<feature type="active site" description="Nucleophile" evidence="5">
    <location>
        <position position="690"/>
    </location>
</feature>
<dbReference type="Gene3D" id="4.10.240.10">
    <property type="entry name" value="Zn(2)-C6 fungal-type DNA-binding domain"/>
    <property type="match status" value="1"/>
</dbReference>
<keyword evidence="7" id="KW-0012">Acyltransferase</keyword>
<dbReference type="Gene3D" id="3.60.20.40">
    <property type="match status" value="1"/>
</dbReference>
<dbReference type="InterPro" id="IPR000101">
    <property type="entry name" value="GGT_peptidase"/>
</dbReference>
<name>A0A2I1CUB3_ASPC2</name>
<feature type="region of interest" description="Disordered" evidence="8">
    <location>
        <begin position="42"/>
        <end position="70"/>
    </location>
</feature>
<dbReference type="FunFam" id="3.60.20.40:FF:000008">
    <property type="entry name" value="Gamma-glutamyltranspeptidase (Eurofung)"/>
    <property type="match status" value="1"/>
</dbReference>
<feature type="binding site" evidence="6">
    <location>
        <position position="783"/>
    </location>
    <ligand>
        <name>L-glutamate</name>
        <dbReference type="ChEBI" id="CHEBI:29985"/>
    </ligand>
</feature>
<keyword evidence="1" id="KW-0805">Transcription regulation</keyword>
<feature type="binding site" evidence="6">
    <location>
        <begin position="708"/>
        <end position="710"/>
    </location>
    <ligand>
        <name>L-glutamate</name>
        <dbReference type="ChEBI" id="CHEBI:29985"/>
    </ligand>
</feature>
<dbReference type="GO" id="GO:0009893">
    <property type="term" value="P:positive regulation of metabolic process"/>
    <property type="evidence" value="ECO:0007669"/>
    <property type="project" value="UniProtKB-ARBA"/>
</dbReference>
<dbReference type="InterPro" id="IPR043137">
    <property type="entry name" value="GGT_ssub_C"/>
</dbReference>
<dbReference type="GO" id="GO:0005886">
    <property type="term" value="C:plasma membrane"/>
    <property type="evidence" value="ECO:0007669"/>
    <property type="project" value="TreeGrafter"/>
</dbReference>
<dbReference type="GO" id="GO:0003677">
    <property type="term" value="F:DNA binding"/>
    <property type="evidence" value="ECO:0007669"/>
    <property type="project" value="UniProtKB-KW"/>
</dbReference>
<evidence type="ECO:0000256" key="1">
    <source>
        <dbReference type="ARBA" id="ARBA00023015"/>
    </source>
</evidence>
<dbReference type="PROSITE" id="PS00463">
    <property type="entry name" value="ZN2_CY6_FUNGAL_1"/>
    <property type="match status" value="1"/>
</dbReference>
<evidence type="ECO:0000256" key="5">
    <source>
        <dbReference type="PIRSR" id="PIRSR600101-1"/>
    </source>
</evidence>
<evidence type="ECO:0000256" key="8">
    <source>
        <dbReference type="SAM" id="MobiDB-lite"/>
    </source>
</evidence>
<dbReference type="GO" id="GO:0006751">
    <property type="term" value="P:glutathione catabolic process"/>
    <property type="evidence" value="ECO:0007669"/>
    <property type="project" value="UniProtKB-UniRule"/>
</dbReference>